<dbReference type="AlphaFoldDB" id="A0A2T3YX71"/>
<sequence length="255" mass="28730">MASKSNAVVIFDNPSKEGKIWSHHVLRVLFSIHYKGILYSFKGIEYPDIVSTFAPTSLEPKDDPIEPYEIPVLQFQTSSSAVGYEMNVPKIIQALEDLKPEPYLRFDTPRSVEYRARFGPAFVPIIQLTVGHVPQILSERSAVAFCEKRKLRWGKSVEQWIEDHPIQEGLSVAEPRLRELGDWLEAVPGPFVDGDSPGYADFTIASLLAFVKAVGLSDVFERVLGFHAAIRRLYDAVGLTQAGNIWCQYLFEESK</sequence>
<dbReference type="Gene3D" id="3.40.30.10">
    <property type="entry name" value="Glutaredoxin"/>
    <property type="match status" value="1"/>
</dbReference>
<dbReference type="Pfam" id="PF22041">
    <property type="entry name" value="GST_C_7"/>
    <property type="match status" value="1"/>
</dbReference>
<organism evidence="2 3">
    <name type="scientific">Trichoderma asperellum (strain ATCC 204424 / CBS 433.97 / NBRC 101777)</name>
    <dbReference type="NCBI Taxonomy" id="1042311"/>
    <lineage>
        <taxon>Eukaryota</taxon>
        <taxon>Fungi</taxon>
        <taxon>Dikarya</taxon>
        <taxon>Ascomycota</taxon>
        <taxon>Pezizomycotina</taxon>
        <taxon>Sordariomycetes</taxon>
        <taxon>Hypocreomycetidae</taxon>
        <taxon>Hypocreales</taxon>
        <taxon>Hypocreaceae</taxon>
        <taxon>Trichoderma</taxon>
    </lineage>
</organism>
<feature type="domain" description="Glutathione S-transferase UstS-like C-terminal" evidence="1">
    <location>
        <begin position="122"/>
        <end position="227"/>
    </location>
</feature>
<evidence type="ECO:0000313" key="3">
    <source>
        <dbReference type="Proteomes" id="UP000240493"/>
    </source>
</evidence>
<dbReference type="OrthoDB" id="4951845at2759"/>
<dbReference type="Proteomes" id="UP000240493">
    <property type="component" value="Unassembled WGS sequence"/>
</dbReference>
<dbReference type="Gene3D" id="1.20.1050.10">
    <property type="match status" value="1"/>
</dbReference>
<dbReference type="InterPro" id="IPR036282">
    <property type="entry name" value="Glutathione-S-Trfase_C_sf"/>
</dbReference>
<accession>A0A2T3YX71</accession>
<dbReference type="SUPFAM" id="SSF47616">
    <property type="entry name" value="GST C-terminal domain-like"/>
    <property type="match status" value="1"/>
</dbReference>
<protein>
    <recommendedName>
        <fullName evidence="1">Glutathione S-transferase UstS-like C-terminal domain-containing protein</fullName>
    </recommendedName>
</protein>
<dbReference type="STRING" id="1042311.A0A2T3YX71"/>
<dbReference type="InterPro" id="IPR054416">
    <property type="entry name" value="GST_UstS-like_C"/>
</dbReference>
<reference evidence="2 3" key="1">
    <citation type="submission" date="2016-07" db="EMBL/GenBank/DDBJ databases">
        <title>Multiple horizontal gene transfer events from other fungi enriched the ability of initially mycotrophic Trichoderma (Ascomycota) to feed on dead plant biomass.</title>
        <authorList>
            <consortium name="DOE Joint Genome Institute"/>
            <person name="Aerts A."/>
            <person name="Atanasova L."/>
            <person name="Chenthamara K."/>
            <person name="Zhang J."/>
            <person name="Grujic M."/>
            <person name="Henrissat B."/>
            <person name="Kuo A."/>
            <person name="Salamov A."/>
            <person name="Lipzen A."/>
            <person name="Labutti K."/>
            <person name="Barry K."/>
            <person name="Miao Y."/>
            <person name="Rahimi M.J."/>
            <person name="Shen Q."/>
            <person name="Grigoriev I.V."/>
            <person name="Kubicek C.P."/>
            <person name="Druzhinina I.S."/>
        </authorList>
    </citation>
    <scope>NUCLEOTIDE SEQUENCE [LARGE SCALE GENOMIC DNA]</scope>
    <source>
        <strain evidence="2 3">CBS 433.97</strain>
    </source>
</reference>
<gene>
    <name evidence="2" type="ORF">M441DRAFT_61187</name>
</gene>
<evidence type="ECO:0000313" key="2">
    <source>
        <dbReference type="EMBL" id="PTB37168.1"/>
    </source>
</evidence>
<evidence type="ECO:0000259" key="1">
    <source>
        <dbReference type="Pfam" id="PF22041"/>
    </source>
</evidence>
<proteinExistence type="predicted"/>
<dbReference type="EMBL" id="KZ679268">
    <property type="protein sequence ID" value="PTB37168.1"/>
    <property type="molecule type" value="Genomic_DNA"/>
</dbReference>
<name>A0A2T3YX71_TRIA4</name>
<keyword evidence="3" id="KW-1185">Reference proteome</keyword>